<reference evidence="2 3" key="1">
    <citation type="journal article" date="2016" name="Nat. Commun.">
        <title>Thousands of microbial genomes shed light on interconnected biogeochemical processes in an aquifer system.</title>
        <authorList>
            <person name="Anantharaman K."/>
            <person name="Brown C.T."/>
            <person name="Hug L.A."/>
            <person name="Sharon I."/>
            <person name="Castelle C.J."/>
            <person name="Probst A.J."/>
            <person name="Thomas B.C."/>
            <person name="Singh A."/>
            <person name="Wilkins M.J."/>
            <person name="Karaoz U."/>
            <person name="Brodie E.L."/>
            <person name="Williams K.H."/>
            <person name="Hubbard S.S."/>
            <person name="Banfield J.F."/>
        </authorList>
    </citation>
    <scope>NUCLEOTIDE SEQUENCE [LARGE SCALE GENOMIC DNA]</scope>
</reference>
<dbReference type="AlphaFoldDB" id="A0A1F5MZI7"/>
<dbReference type="InterPro" id="IPR041633">
    <property type="entry name" value="Polbeta"/>
</dbReference>
<evidence type="ECO:0000313" key="3">
    <source>
        <dbReference type="Proteomes" id="UP000177135"/>
    </source>
</evidence>
<accession>A0A1F5MZI7</accession>
<dbReference type="InterPro" id="IPR043519">
    <property type="entry name" value="NT_sf"/>
</dbReference>
<feature type="domain" description="Polymerase beta nucleotidyltransferase" evidence="1">
    <location>
        <begin position="10"/>
        <end position="100"/>
    </location>
</feature>
<proteinExistence type="predicted"/>
<evidence type="ECO:0000259" key="1">
    <source>
        <dbReference type="Pfam" id="PF18765"/>
    </source>
</evidence>
<dbReference type="PANTHER" id="PTHR43852:SF3">
    <property type="entry name" value="NUCLEOTIDYLTRANSFERASE"/>
    <property type="match status" value="1"/>
</dbReference>
<dbReference type="Gene3D" id="3.30.460.10">
    <property type="entry name" value="Beta Polymerase, domain 2"/>
    <property type="match status" value="1"/>
</dbReference>
<dbReference type="SUPFAM" id="SSF81301">
    <property type="entry name" value="Nucleotidyltransferase"/>
    <property type="match status" value="1"/>
</dbReference>
<dbReference type="PANTHER" id="PTHR43852">
    <property type="entry name" value="NUCLEOTIDYLTRANSFERASE"/>
    <property type="match status" value="1"/>
</dbReference>
<dbReference type="CDD" id="cd05403">
    <property type="entry name" value="NT_KNTase_like"/>
    <property type="match status" value="1"/>
</dbReference>
<sequence>MPKRVYQFDSIFQLFPKVKLVYLFGSRAVGQEGPLSDYDFAAYIDEQDVKKRFNVRLDLLDKLSRELRTDNIDLSVLNDIQSPELKYSIISSGRLIYKKEPYKVLIEPRILSEYFDFTDSLQRYGLTKNI</sequence>
<dbReference type="NCBIfam" id="NF047752">
    <property type="entry name" value="MntA_antitoxin"/>
    <property type="match status" value="1"/>
</dbReference>
<dbReference type="Proteomes" id="UP000177135">
    <property type="component" value="Unassembled WGS sequence"/>
</dbReference>
<protein>
    <recommendedName>
        <fullName evidence="1">Polymerase beta nucleotidyltransferase domain-containing protein</fullName>
    </recommendedName>
</protein>
<gene>
    <name evidence="2" type="ORF">A2617_01805</name>
</gene>
<comment type="caution">
    <text evidence="2">The sequence shown here is derived from an EMBL/GenBank/DDBJ whole genome shotgun (WGS) entry which is preliminary data.</text>
</comment>
<dbReference type="EMBL" id="MFEC01000034">
    <property type="protein sequence ID" value="OGE70798.1"/>
    <property type="molecule type" value="Genomic_DNA"/>
</dbReference>
<organism evidence="2 3">
    <name type="scientific">Candidatus Daviesbacteria bacterium RIFOXYD1_FULL_41_10</name>
    <dbReference type="NCBI Taxonomy" id="1797801"/>
    <lineage>
        <taxon>Bacteria</taxon>
        <taxon>Candidatus Daviesiibacteriota</taxon>
    </lineage>
</organism>
<dbReference type="Pfam" id="PF18765">
    <property type="entry name" value="Polbeta"/>
    <property type="match status" value="1"/>
</dbReference>
<evidence type="ECO:0000313" key="2">
    <source>
        <dbReference type="EMBL" id="OGE70798.1"/>
    </source>
</evidence>
<dbReference type="InterPro" id="IPR052930">
    <property type="entry name" value="TA_antitoxin_MntA"/>
</dbReference>
<name>A0A1F5MZI7_9BACT</name>